<gene>
    <name evidence="1" type="ORF">GO738_09810</name>
</gene>
<reference evidence="1 2" key="1">
    <citation type="submission" date="2019-11" db="EMBL/GenBank/DDBJ databases">
        <title>Whole genome shotgun sequencing (WGS) data from Adlercreutzia equolifaciens ResAG-91, Eggerthella lenta MRI-F36, MRI-F37, MRI-F40, ResAG-49, ResAG-88, ResAG-121, ResAG-145, and Gordonibacter sp. ResAG-5, ResAG-26, ResAG-43, ResAG-50, ResAG-59.</title>
        <authorList>
            <person name="Stoll D.A."/>
            <person name="Danylec N."/>
            <person name="Franz C.M.A.P."/>
            <person name="Huch M."/>
        </authorList>
    </citation>
    <scope>NUCLEOTIDE SEQUENCE [LARGE SCALE GENOMIC DNA]</scope>
    <source>
        <strain evidence="1 2">ResAG-59</strain>
    </source>
</reference>
<keyword evidence="2" id="KW-1185">Reference proteome</keyword>
<dbReference type="RefSeq" id="WP_157007324.1">
    <property type="nucleotide sequence ID" value="NZ_WPOC01000015.1"/>
</dbReference>
<accession>A0A6N8ILC4</accession>
<dbReference type="EMBL" id="WPOC01000015">
    <property type="protein sequence ID" value="MVN15633.1"/>
    <property type="molecule type" value="Genomic_DNA"/>
</dbReference>
<evidence type="ECO:0000313" key="1">
    <source>
        <dbReference type="EMBL" id="MVN15633.1"/>
    </source>
</evidence>
<protein>
    <submittedName>
        <fullName evidence="1">Uncharacterized protein</fullName>
    </submittedName>
</protein>
<dbReference type="AlphaFoldDB" id="A0A6N8ILC4"/>
<evidence type="ECO:0000313" key="2">
    <source>
        <dbReference type="Proteomes" id="UP000468327"/>
    </source>
</evidence>
<name>A0A6N8ILC4_9ACTN</name>
<sequence>MQKESAVREARVILDKTAVEQLVRLGNRAIGFMESHPKTCVCCFALGAFCSLAKAAINKGWTPEQVASLGKAFPIQISMPAIDL</sequence>
<organism evidence="1 2">
    <name type="scientific">Gordonibacter urolithinfaciens</name>
    <dbReference type="NCBI Taxonomy" id="1335613"/>
    <lineage>
        <taxon>Bacteria</taxon>
        <taxon>Bacillati</taxon>
        <taxon>Actinomycetota</taxon>
        <taxon>Coriobacteriia</taxon>
        <taxon>Eggerthellales</taxon>
        <taxon>Eggerthellaceae</taxon>
        <taxon>Gordonibacter</taxon>
    </lineage>
</organism>
<proteinExistence type="predicted"/>
<comment type="caution">
    <text evidence="1">The sequence shown here is derived from an EMBL/GenBank/DDBJ whole genome shotgun (WGS) entry which is preliminary data.</text>
</comment>
<dbReference type="Proteomes" id="UP000468327">
    <property type="component" value="Unassembled WGS sequence"/>
</dbReference>